<organism evidence="2">
    <name type="scientific">Brassica cretica</name>
    <name type="common">Mustard</name>
    <dbReference type="NCBI Taxonomy" id="69181"/>
    <lineage>
        <taxon>Eukaryota</taxon>
        <taxon>Viridiplantae</taxon>
        <taxon>Streptophyta</taxon>
        <taxon>Embryophyta</taxon>
        <taxon>Tracheophyta</taxon>
        <taxon>Spermatophyta</taxon>
        <taxon>Magnoliopsida</taxon>
        <taxon>eudicotyledons</taxon>
        <taxon>Gunneridae</taxon>
        <taxon>Pentapetalae</taxon>
        <taxon>rosids</taxon>
        <taxon>malvids</taxon>
        <taxon>Brassicales</taxon>
        <taxon>Brassicaceae</taxon>
        <taxon>Brassiceae</taxon>
        <taxon>Brassica</taxon>
    </lineage>
</organism>
<dbReference type="GO" id="GO:0005662">
    <property type="term" value="C:DNA replication factor A complex"/>
    <property type="evidence" value="ECO:0007669"/>
    <property type="project" value="TreeGrafter"/>
</dbReference>
<dbReference type="GO" id="GO:0000724">
    <property type="term" value="P:double-strand break repair via homologous recombination"/>
    <property type="evidence" value="ECO:0007669"/>
    <property type="project" value="TreeGrafter"/>
</dbReference>
<dbReference type="Gene3D" id="2.40.50.140">
    <property type="entry name" value="Nucleic acid-binding proteins"/>
    <property type="match status" value="2"/>
</dbReference>
<feature type="region of interest" description="Disordered" evidence="1">
    <location>
        <begin position="422"/>
        <end position="463"/>
    </location>
</feature>
<dbReference type="EMBL" id="QGKY02000094">
    <property type="protein sequence ID" value="KAF2601185.1"/>
    <property type="molecule type" value="Genomic_DNA"/>
</dbReference>
<sequence length="463" mass="50466">MSSTRVFMDYDVQPTRDYFTWYVSPSSASILYRLGSNPEIANQVSVDVITKRETLTIADIFSYMSQESAKCTATIDDVVHGSPWYYIVCSECHSKATHSPSSLICTNTRCGKVNTAGFAQYRAKISVYDNSEQAFFVLLGDAGRELTGRHASELVSNYFETHKFCVKVTDHNFSGNIRAITVTKIFSLDTPPPTEASVENDIAAMSEEAMQSGNDVCKPPKGRGDSADEESKRTCSSADLETAKRPRSNLQRLPQPNASLQFSSTSNGYCHNNIWPASFCGCHSKATNGPSSLICTNPKCEKVNTDGVAQYRSKISVYDNSEQAFFVLLGDAGRELTGRHASELVSSYFEANKSEGADHEVPVPEALISTIGQTDKFCVKVTDHNFSGNTRAITVTKILSLDPTPPTEASVRNDIAAMSEEAAQTGNDVCGPLKGRGVSGDEESKRMCSSADPETAKRPRCEN</sequence>
<gene>
    <name evidence="2" type="ORF">F2Q70_00025687</name>
</gene>
<dbReference type="GO" id="GO:0043047">
    <property type="term" value="F:single-stranded telomeric DNA binding"/>
    <property type="evidence" value="ECO:0007669"/>
    <property type="project" value="TreeGrafter"/>
</dbReference>
<dbReference type="AlphaFoldDB" id="A0A8S9L3A1"/>
<evidence type="ECO:0000256" key="1">
    <source>
        <dbReference type="SAM" id="MobiDB-lite"/>
    </source>
</evidence>
<dbReference type="GO" id="GO:0007004">
    <property type="term" value="P:telomere maintenance via telomerase"/>
    <property type="evidence" value="ECO:0007669"/>
    <property type="project" value="TreeGrafter"/>
</dbReference>
<evidence type="ECO:0000313" key="2">
    <source>
        <dbReference type="EMBL" id="KAF2601185.1"/>
    </source>
</evidence>
<name>A0A8S9L3A1_BRACR</name>
<feature type="compositionally biased region" description="Basic and acidic residues" evidence="1">
    <location>
        <begin position="222"/>
        <end position="233"/>
    </location>
</feature>
<feature type="compositionally biased region" description="Basic and acidic residues" evidence="1">
    <location>
        <begin position="454"/>
        <end position="463"/>
    </location>
</feature>
<accession>A0A8S9L3A1</accession>
<protein>
    <recommendedName>
        <fullName evidence="3">Replication factor A C-terminal domain-containing protein</fullName>
    </recommendedName>
</protein>
<dbReference type="GO" id="GO:0006289">
    <property type="term" value="P:nucleotide-excision repair"/>
    <property type="evidence" value="ECO:0007669"/>
    <property type="project" value="TreeGrafter"/>
</dbReference>
<dbReference type="PANTHER" id="PTHR23273">
    <property type="entry name" value="REPLICATION FACTOR A 1, RFA1"/>
    <property type="match status" value="1"/>
</dbReference>
<proteinExistence type="predicted"/>
<dbReference type="PANTHER" id="PTHR23273:SF162">
    <property type="entry name" value="REPLICATION FACTOR A C-TERMINAL DOMAIN-CONTAINING PROTEIN"/>
    <property type="match status" value="1"/>
</dbReference>
<dbReference type="InterPro" id="IPR012340">
    <property type="entry name" value="NA-bd_OB-fold"/>
</dbReference>
<feature type="compositionally biased region" description="Polar residues" evidence="1">
    <location>
        <begin position="248"/>
        <end position="258"/>
    </location>
</feature>
<dbReference type="GO" id="GO:0003684">
    <property type="term" value="F:damaged DNA binding"/>
    <property type="evidence" value="ECO:0007669"/>
    <property type="project" value="TreeGrafter"/>
</dbReference>
<reference evidence="2" key="1">
    <citation type="submission" date="2019-12" db="EMBL/GenBank/DDBJ databases">
        <title>Genome sequencing and annotation of Brassica cretica.</title>
        <authorList>
            <person name="Studholme D.J."/>
            <person name="Sarris P.F."/>
        </authorList>
    </citation>
    <scope>NUCLEOTIDE SEQUENCE</scope>
    <source>
        <strain evidence="2">PFS-102/07</strain>
        <tissue evidence="2">Leaf</tissue>
    </source>
</reference>
<dbReference type="SUPFAM" id="SSF50249">
    <property type="entry name" value="Nucleic acid-binding proteins"/>
    <property type="match status" value="2"/>
</dbReference>
<comment type="caution">
    <text evidence="2">The sequence shown here is derived from an EMBL/GenBank/DDBJ whole genome shotgun (WGS) entry which is preliminary data.</text>
</comment>
<dbReference type="GO" id="GO:0051321">
    <property type="term" value="P:meiotic cell cycle"/>
    <property type="evidence" value="ECO:0007669"/>
    <property type="project" value="TreeGrafter"/>
</dbReference>
<evidence type="ECO:0008006" key="3">
    <source>
        <dbReference type="Google" id="ProtNLM"/>
    </source>
</evidence>
<feature type="region of interest" description="Disordered" evidence="1">
    <location>
        <begin position="210"/>
        <end position="258"/>
    </location>
</feature>